<keyword evidence="2" id="KW-1185">Reference proteome</keyword>
<dbReference type="EMBL" id="CM045758">
    <property type="protein sequence ID" value="KAI8031606.1"/>
    <property type="molecule type" value="Genomic_DNA"/>
</dbReference>
<accession>A0ACC0J277</accession>
<reference evidence="1 2" key="1">
    <citation type="journal article" date="2022" name="Plant J.">
        <title>Chromosome-level genome of Camellia lanceoleosa provides a valuable resource for understanding genome evolution and self-incompatibility.</title>
        <authorList>
            <person name="Gong W."/>
            <person name="Xiao S."/>
            <person name="Wang L."/>
            <person name="Liao Z."/>
            <person name="Chang Y."/>
            <person name="Mo W."/>
            <person name="Hu G."/>
            <person name="Li W."/>
            <person name="Zhao G."/>
            <person name="Zhu H."/>
            <person name="Hu X."/>
            <person name="Ji K."/>
            <person name="Xiang X."/>
            <person name="Song Q."/>
            <person name="Yuan D."/>
            <person name="Jin S."/>
            <person name="Zhang L."/>
        </authorList>
    </citation>
    <scope>NUCLEOTIDE SEQUENCE [LARGE SCALE GENOMIC DNA]</scope>
    <source>
        <strain evidence="1">SQ_2022a</strain>
    </source>
</reference>
<protein>
    <submittedName>
        <fullName evidence="1">Uncharacterized protein</fullName>
    </submittedName>
</protein>
<evidence type="ECO:0000313" key="1">
    <source>
        <dbReference type="EMBL" id="KAI8031606.1"/>
    </source>
</evidence>
<dbReference type="Proteomes" id="UP001060215">
    <property type="component" value="Chromosome 1"/>
</dbReference>
<proteinExistence type="predicted"/>
<gene>
    <name evidence="1" type="ORF">LOK49_LG01G00228</name>
</gene>
<evidence type="ECO:0000313" key="2">
    <source>
        <dbReference type="Proteomes" id="UP001060215"/>
    </source>
</evidence>
<sequence length="137" mass="14443">MRPLEGEQWLSNTGLVIQSIKRGPVPPSGSNPCTYIPGGHGRCTLAENEVNFSSHVGRAPPAFPDVMAVGFAQKYAKARDPIAMAVTDDTACDCMMFICHAIGVKFEARKRGWFPTASNGFSGTGFGGVGKVIPLGG</sequence>
<comment type="caution">
    <text evidence="1">The sequence shown here is derived from an EMBL/GenBank/DDBJ whole genome shotgun (WGS) entry which is preliminary data.</text>
</comment>
<name>A0ACC0J277_9ERIC</name>
<organism evidence="1 2">
    <name type="scientific">Camellia lanceoleosa</name>
    <dbReference type="NCBI Taxonomy" id="1840588"/>
    <lineage>
        <taxon>Eukaryota</taxon>
        <taxon>Viridiplantae</taxon>
        <taxon>Streptophyta</taxon>
        <taxon>Embryophyta</taxon>
        <taxon>Tracheophyta</taxon>
        <taxon>Spermatophyta</taxon>
        <taxon>Magnoliopsida</taxon>
        <taxon>eudicotyledons</taxon>
        <taxon>Gunneridae</taxon>
        <taxon>Pentapetalae</taxon>
        <taxon>asterids</taxon>
        <taxon>Ericales</taxon>
        <taxon>Theaceae</taxon>
        <taxon>Camellia</taxon>
    </lineage>
</organism>